<reference evidence="2" key="1">
    <citation type="submission" date="2022-08" db="EMBL/GenBank/DDBJ databases">
        <authorList>
            <person name="Gutierrez-Valencia J."/>
        </authorList>
    </citation>
    <scope>NUCLEOTIDE SEQUENCE</scope>
</reference>
<keyword evidence="1" id="KW-0812">Transmembrane</keyword>
<organism evidence="2 3">
    <name type="scientific">Linum tenue</name>
    <dbReference type="NCBI Taxonomy" id="586396"/>
    <lineage>
        <taxon>Eukaryota</taxon>
        <taxon>Viridiplantae</taxon>
        <taxon>Streptophyta</taxon>
        <taxon>Embryophyta</taxon>
        <taxon>Tracheophyta</taxon>
        <taxon>Spermatophyta</taxon>
        <taxon>Magnoliopsida</taxon>
        <taxon>eudicotyledons</taxon>
        <taxon>Gunneridae</taxon>
        <taxon>Pentapetalae</taxon>
        <taxon>rosids</taxon>
        <taxon>fabids</taxon>
        <taxon>Malpighiales</taxon>
        <taxon>Linaceae</taxon>
        <taxon>Linum</taxon>
    </lineage>
</organism>
<keyword evidence="3" id="KW-1185">Reference proteome</keyword>
<feature type="non-terminal residue" evidence="2">
    <location>
        <position position="78"/>
    </location>
</feature>
<dbReference type="Proteomes" id="UP001154282">
    <property type="component" value="Unassembled WGS sequence"/>
</dbReference>
<comment type="caution">
    <text evidence="2">The sequence shown here is derived from an EMBL/GenBank/DDBJ whole genome shotgun (WGS) entry which is preliminary data.</text>
</comment>
<feature type="transmembrane region" description="Helical" evidence="1">
    <location>
        <begin position="20"/>
        <end position="36"/>
    </location>
</feature>
<name>A0AAV0ISB0_9ROSI</name>
<evidence type="ECO:0000313" key="2">
    <source>
        <dbReference type="EMBL" id="CAI0400369.1"/>
    </source>
</evidence>
<keyword evidence="1" id="KW-0472">Membrane</keyword>
<evidence type="ECO:0000313" key="3">
    <source>
        <dbReference type="Proteomes" id="UP001154282"/>
    </source>
</evidence>
<accession>A0AAV0ISB0</accession>
<evidence type="ECO:0000256" key="1">
    <source>
        <dbReference type="SAM" id="Phobius"/>
    </source>
</evidence>
<protein>
    <submittedName>
        <fullName evidence="2">Uncharacterized protein</fullName>
    </submittedName>
</protein>
<proteinExistence type="predicted"/>
<dbReference type="EMBL" id="CAMGYJ010000004">
    <property type="protein sequence ID" value="CAI0400369.1"/>
    <property type="molecule type" value="Genomic_DNA"/>
</dbReference>
<sequence>MDPHDAADSPIRVEMMKATSGRLVWCIWVVIFGLLGHEGMGSLSGYVNKLKICDQMEATEPAESRSGSLMVWLVQARR</sequence>
<dbReference type="AlphaFoldDB" id="A0AAV0ISB0"/>
<gene>
    <name evidence="2" type="ORF">LITE_LOCUS10726</name>
</gene>
<keyword evidence="1" id="KW-1133">Transmembrane helix</keyword>